<gene>
    <name evidence="2" type="ORF">E5K02_24860</name>
</gene>
<keyword evidence="1" id="KW-0472">Membrane</keyword>
<comment type="caution">
    <text evidence="2">The sequence shown here is derived from an EMBL/GenBank/DDBJ whole genome shotgun (WGS) entry which is preliminary data.</text>
</comment>
<evidence type="ECO:0000313" key="2">
    <source>
        <dbReference type="EMBL" id="TGE20998.1"/>
    </source>
</evidence>
<dbReference type="EMBL" id="SRMB01000008">
    <property type="protein sequence ID" value="TGE20998.1"/>
    <property type="molecule type" value="Genomic_DNA"/>
</dbReference>
<organism evidence="2 3">
    <name type="scientific">Hymenobacter metallicola</name>
    <dbReference type="NCBI Taxonomy" id="2563114"/>
    <lineage>
        <taxon>Bacteria</taxon>
        <taxon>Pseudomonadati</taxon>
        <taxon>Bacteroidota</taxon>
        <taxon>Cytophagia</taxon>
        <taxon>Cytophagales</taxon>
        <taxon>Hymenobacteraceae</taxon>
        <taxon>Hymenobacter</taxon>
    </lineage>
</organism>
<dbReference type="AlphaFoldDB" id="A0A4Z0PTF2"/>
<keyword evidence="3" id="KW-1185">Reference proteome</keyword>
<proteinExistence type="predicted"/>
<accession>A0A4Z0PTF2</accession>
<keyword evidence="1" id="KW-1133">Transmembrane helix</keyword>
<protein>
    <submittedName>
        <fullName evidence="2">Uncharacterized protein</fullName>
    </submittedName>
</protein>
<sequence length="162" mass="18539">MTFPFTHTKVYTTALTHDQLVTLLSRLHPTRQHSQFYQVDNYSADLIRSGFVLRNAYPRQNLPAMPTIRAEITQSHPVTIRLKITPNYFLIAFLLLFPLIFIPSALFSDDWTINGIHRAPVLAERLEILLTGGGIPLLLCYVGVILPVQKAEDWIVKKLMLR</sequence>
<feature type="transmembrane region" description="Helical" evidence="1">
    <location>
        <begin position="128"/>
        <end position="148"/>
    </location>
</feature>
<feature type="transmembrane region" description="Helical" evidence="1">
    <location>
        <begin position="88"/>
        <end position="108"/>
    </location>
</feature>
<dbReference type="Proteomes" id="UP000298471">
    <property type="component" value="Unassembled WGS sequence"/>
</dbReference>
<evidence type="ECO:0000256" key="1">
    <source>
        <dbReference type="SAM" id="Phobius"/>
    </source>
</evidence>
<name>A0A4Z0PTF2_9BACT</name>
<evidence type="ECO:0000313" key="3">
    <source>
        <dbReference type="Proteomes" id="UP000298471"/>
    </source>
</evidence>
<dbReference type="RefSeq" id="WP_135399157.1">
    <property type="nucleotide sequence ID" value="NZ_SRMB01000008.1"/>
</dbReference>
<keyword evidence="1" id="KW-0812">Transmembrane</keyword>
<reference evidence="2 3" key="1">
    <citation type="submission" date="2019-04" db="EMBL/GenBank/DDBJ databases">
        <authorList>
            <person name="Feng G."/>
            <person name="Zhang J."/>
            <person name="Zhu H."/>
        </authorList>
    </citation>
    <scope>NUCLEOTIDE SEQUENCE [LARGE SCALE GENOMIC DNA]</scope>
    <source>
        <strain evidence="2 3">9PBR-1</strain>
    </source>
</reference>